<dbReference type="SUPFAM" id="SSF48179">
    <property type="entry name" value="6-phosphogluconate dehydrogenase C-terminal domain-like"/>
    <property type="match status" value="1"/>
</dbReference>
<evidence type="ECO:0000313" key="8">
    <source>
        <dbReference type="Proteomes" id="UP000756132"/>
    </source>
</evidence>
<dbReference type="PANTHER" id="PTHR11645:SF0">
    <property type="entry name" value="PYRROLINE-5-CARBOXYLATE REDUCTASE 3"/>
    <property type="match status" value="1"/>
</dbReference>
<dbReference type="AlphaFoldDB" id="A0A9Q8PG63"/>
<dbReference type="KEGG" id="ffu:CLAFUR5_09492"/>
<dbReference type="InterPro" id="IPR028939">
    <property type="entry name" value="P5C_Rdtase_cat_N"/>
</dbReference>
<evidence type="ECO:0000256" key="1">
    <source>
        <dbReference type="ARBA" id="ARBA00005525"/>
    </source>
</evidence>
<reference evidence="7" key="2">
    <citation type="journal article" date="2022" name="Microb. Genom.">
        <title>A chromosome-scale genome assembly of the tomato pathogen Cladosporium fulvum reveals a compartmentalized genome architecture and the presence of a dispensable chromosome.</title>
        <authorList>
            <person name="Zaccaron A.Z."/>
            <person name="Chen L.H."/>
            <person name="Samaras A."/>
            <person name="Stergiopoulos I."/>
        </authorList>
    </citation>
    <scope>NUCLEOTIDE SEQUENCE</scope>
    <source>
        <strain evidence="7">Race5_Kim</strain>
    </source>
</reference>
<dbReference type="Gene3D" id="3.40.50.720">
    <property type="entry name" value="NAD(P)-binding Rossmann-like Domain"/>
    <property type="match status" value="1"/>
</dbReference>
<feature type="binding site" evidence="4">
    <location>
        <position position="39"/>
    </location>
    <ligand>
        <name>NADP(+)</name>
        <dbReference type="ChEBI" id="CHEBI:58349"/>
    </ligand>
</feature>
<protein>
    <submittedName>
        <fullName evidence="7">Pyrroline-5-carboxylate reductase</fullName>
    </submittedName>
</protein>
<dbReference type="RefSeq" id="XP_047766181.1">
    <property type="nucleotide sequence ID" value="XM_047908640.1"/>
</dbReference>
<dbReference type="OrthoDB" id="10263291at2759"/>
<proteinExistence type="inferred from homology"/>
<dbReference type="InterPro" id="IPR000304">
    <property type="entry name" value="Pyrroline-COOH_reductase"/>
</dbReference>
<keyword evidence="2 4" id="KW-0521">NADP</keyword>
<dbReference type="Proteomes" id="UP000756132">
    <property type="component" value="Chromosome 9"/>
</dbReference>
<evidence type="ECO:0000259" key="6">
    <source>
        <dbReference type="Pfam" id="PF14748"/>
    </source>
</evidence>
<keyword evidence="3" id="KW-0560">Oxidoreductase</keyword>
<feature type="binding site" evidence="4">
    <location>
        <begin position="13"/>
        <end position="18"/>
    </location>
    <ligand>
        <name>NADP(+)</name>
        <dbReference type="ChEBI" id="CHEBI:58349"/>
    </ligand>
</feature>
<dbReference type="PIRSF" id="PIRSF000193">
    <property type="entry name" value="Pyrrol-5-carb_rd"/>
    <property type="match status" value="1"/>
</dbReference>
<organism evidence="7 8">
    <name type="scientific">Passalora fulva</name>
    <name type="common">Tomato leaf mold</name>
    <name type="synonym">Cladosporium fulvum</name>
    <dbReference type="NCBI Taxonomy" id="5499"/>
    <lineage>
        <taxon>Eukaryota</taxon>
        <taxon>Fungi</taxon>
        <taxon>Dikarya</taxon>
        <taxon>Ascomycota</taxon>
        <taxon>Pezizomycotina</taxon>
        <taxon>Dothideomycetes</taxon>
        <taxon>Dothideomycetidae</taxon>
        <taxon>Mycosphaerellales</taxon>
        <taxon>Mycosphaerellaceae</taxon>
        <taxon>Fulvia</taxon>
    </lineage>
</organism>
<evidence type="ECO:0000256" key="4">
    <source>
        <dbReference type="PIRSR" id="PIRSR000193-1"/>
    </source>
</evidence>
<comment type="similarity">
    <text evidence="1">Belongs to the pyrroline-5-carboxylate reductase family.</text>
</comment>
<accession>A0A9Q8PG63</accession>
<dbReference type="PROSITE" id="PS00521">
    <property type="entry name" value="P5CR"/>
    <property type="match status" value="1"/>
</dbReference>
<gene>
    <name evidence="7" type="ORF">CLAFUR5_09492</name>
</gene>
<dbReference type="InterPro" id="IPR008927">
    <property type="entry name" value="6-PGluconate_DH-like_C_sf"/>
</dbReference>
<reference evidence="7" key="1">
    <citation type="submission" date="2021-12" db="EMBL/GenBank/DDBJ databases">
        <authorList>
            <person name="Zaccaron A."/>
            <person name="Stergiopoulos I."/>
        </authorList>
    </citation>
    <scope>NUCLEOTIDE SEQUENCE</scope>
    <source>
        <strain evidence="7">Race5_Kim</strain>
    </source>
</reference>
<dbReference type="GO" id="GO:0004735">
    <property type="term" value="F:pyrroline-5-carboxylate reductase activity"/>
    <property type="evidence" value="ECO:0007669"/>
    <property type="project" value="InterPro"/>
</dbReference>
<dbReference type="OMA" id="ERITEWM"/>
<dbReference type="InterPro" id="IPR053790">
    <property type="entry name" value="P5CR-like_CS"/>
</dbReference>
<feature type="domain" description="Pyrroline-5-carboxylate reductase catalytic N-terminal" evidence="5">
    <location>
        <begin position="10"/>
        <end position="111"/>
    </location>
</feature>
<feature type="domain" description="Pyrroline-5-carboxylate reductase dimerisation" evidence="6">
    <location>
        <begin position="184"/>
        <end position="285"/>
    </location>
</feature>
<name>A0A9Q8PG63_PASFU</name>
<dbReference type="Pfam" id="PF14748">
    <property type="entry name" value="P5CR_dimer"/>
    <property type="match status" value="1"/>
</dbReference>
<dbReference type="PANTHER" id="PTHR11645">
    <property type="entry name" value="PYRROLINE-5-CARBOXYLATE REDUCTASE"/>
    <property type="match status" value="1"/>
</dbReference>
<evidence type="ECO:0000313" key="7">
    <source>
        <dbReference type="EMBL" id="UJO21815.1"/>
    </source>
</evidence>
<evidence type="ECO:0000256" key="3">
    <source>
        <dbReference type="ARBA" id="ARBA00023002"/>
    </source>
</evidence>
<sequence length="289" mass="29237">MGSTGKSQHVAILGCGVMGAAVLEGWLKNGSGYTFAAHTRTEASLNSLKNDLGDLSGNVKFSHGNDQIAATAKDADIVLLGFLPKQLAEVLKLPGLADALNGKSIISMLAGVPISQVQDAIISGSSGSKASDFNVSRIIPTLGVKIGESVTLIADPAEPTESKESAQLIHSLLELIGAPQHIPEALMDEATAIQSAVHALAIVGVDGATDASVADGLPRSTALGLVAASLQSAAGLMARGPYSPESLKAGMSTPGGITLNALVQLNAEATPGIAKAVRGAVKFTKSMNE</sequence>
<keyword evidence="8" id="KW-1185">Reference proteome</keyword>
<dbReference type="InterPro" id="IPR036291">
    <property type="entry name" value="NAD(P)-bd_dom_sf"/>
</dbReference>
<dbReference type="HAMAP" id="MF_01925">
    <property type="entry name" value="P5C_reductase"/>
    <property type="match status" value="1"/>
</dbReference>
<dbReference type="SUPFAM" id="SSF51735">
    <property type="entry name" value="NAD(P)-binding Rossmann-fold domains"/>
    <property type="match status" value="1"/>
</dbReference>
<dbReference type="Gene3D" id="1.10.3730.10">
    <property type="entry name" value="ProC C-terminal domain-like"/>
    <property type="match status" value="1"/>
</dbReference>
<evidence type="ECO:0000259" key="5">
    <source>
        <dbReference type="Pfam" id="PF03807"/>
    </source>
</evidence>
<dbReference type="GO" id="GO:0055129">
    <property type="term" value="P:L-proline biosynthetic process"/>
    <property type="evidence" value="ECO:0007669"/>
    <property type="project" value="TreeGrafter"/>
</dbReference>
<dbReference type="EMBL" id="CP090171">
    <property type="protein sequence ID" value="UJO21815.1"/>
    <property type="molecule type" value="Genomic_DNA"/>
</dbReference>
<evidence type="ECO:0000256" key="2">
    <source>
        <dbReference type="ARBA" id="ARBA00022857"/>
    </source>
</evidence>
<dbReference type="GeneID" id="71989370"/>
<dbReference type="InterPro" id="IPR029036">
    <property type="entry name" value="P5CR_dimer"/>
</dbReference>
<dbReference type="Pfam" id="PF03807">
    <property type="entry name" value="F420_oxidored"/>
    <property type="match status" value="1"/>
</dbReference>